<name>A0A401SY29_CHIPU</name>
<feature type="region of interest" description="Disordered" evidence="1">
    <location>
        <begin position="1359"/>
        <end position="1443"/>
    </location>
</feature>
<comment type="caution">
    <text evidence="10">The sequence shown here is derived from an EMBL/GenBank/DDBJ whole genome shotgun (WGS) entry which is preliminary data.</text>
</comment>
<feature type="region of interest" description="Disordered" evidence="1">
    <location>
        <begin position="970"/>
        <end position="1044"/>
    </location>
</feature>
<dbReference type="InterPro" id="IPR013783">
    <property type="entry name" value="Ig-like_fold"/>
</dbReference>
<dbReference type="GO" id="GO:0071539">
    <property type="term" value="P:protein localization to centrosome"/>
    <property type="evidence" value="ECO:0007669"/>
    <property type="project" value="InterPro"/>
</dbReference>
<dbReference type="Pfam" id="PF22073">
    <property type="entry name" value="Cep192_D4"/>
    <property type="match status" value="1"/>
</dbReference>
<feature type="compositionally biased region" description="Basic and acidic residues" evidence="1">
    <location>
        <begin position="54"/>
        <end position="65"/>
    </location>
</feature>
<dbReference type="OMA" id="RELMVCP"/>
<dbReference type="InterPro" id="IPR057665">
    <property type="entry name" value="CEP192_PLK4_bind"/>
</dbReference>
<dbReference type="GO" id="GO:0005814">
    <property type="term" value="C:centriole"/>
    <property type="evidence" value="ECO:0007669"/>
    <property type="project" value="TreeGrafter"/>
</dbReference>
<feature type="domain" description="Cep192-like" evidence="8">
    <location>
        <begin position="2165"/>
        <end position="2343"/>
    </location>
</feature>
<evidence type="ECO:0000259" key="9">
    <source>
        <dbReference type="Pfam" id="PF22076"/>
    </source>
</evidence>
<feature type="non-terminal residue" evidence="10">
    <location>
        <position position="1"/>
    </location>
</feature>
<feature type="domain" description="Cep192-like" evidence="6">
    <location>
        <begin position="1924"/>
        <end position="2019"/>
    </location>
</feature>
<dbReference type="Pfam" id="PF22067">
    <property type="entry name" value="Cep192_D3"/>
    <property type="match status" value="1"/>
</dbReference>
<feature type="domain" description="Cep192-like" evidence="5">
    <location>
        <begin position="2717"/>
        <end position="2813"/>
    </location>
</feature>
<dbReference type="InterPro" id="IPR057662">
    <property type="entry name" value="CEP192_Aurora-A_bind"/>
</dbReference>
<feature type="compositionally biased region" description="Polar residues" evidence="1">
    <location>
        <begin position="1370"/>
        <end position="1385"/>
    </location>
</feature>
<protein>
    <recommendedName>
        <fullName evidence="12">Centrosomal protein of 192 kDa</fullName>
    </recommendedName>
</protein>
<dbReference type="PANTHER" id="PTHR16029">
    <property type="entry name" value="CENTROSOMAL PROTEIN OF 192 KDA"/>
    <property type="match status" value="1"/>
</dbReference>
<dbReference type="Pfam" id="PF22066">
    <property type="entry name" value="Cep192_D8"/>
    <property type="match status" value="1"/>
</dbReference>
<evidence type="ECO:0000259" key="2">
    <source>
        <dbReference type="Pfam" id="PF22060"/>
    </source>
</evidence>
<evidence type="ECO:0000259" key="5">
    <source>
        <dbReference type="Pfam" id="PF22066"/>
    </source>
</evidence>
<dbReference type="InterPro" id="IPR054088">
    <property type="entry name" value="Cep192-like_D8"/>
</dbReference>
<accession>A0A401SY29</accession>
<dbReference type="InterPro" id="IPR054085">
    <property type="entry name" value="Cep192-like_D1"/>
</dbReference>
<dbReference type="InterPro" id="IPR054090">
    <property type="entry name" value="Cep192_Spd-2-like_dom"/>
</dbReference>
<dbReference type="OrthoDB" id="67059at2759"/>
<dbReference type="InterPro" id="IPR054089">
    <property type="entry name" value="Cep192-like_D3"/>
</dbReference>
<feature type="compositionally biased region" description="Polar residues" evidence="1">
    <location>
        <begin position="2372"/>
        <end position="2384"/>
    </location>
</feature>
<dbReference type="GO" id="GO:0019901">
    <property type="term" value="F:protein kinase binding"/>
    <property type="evidence" value="ECO:0007669"/>
    <property type="project" value="TreeGrafter"/>
</dbReference>
<feature type="compositionally biased region" description="Polar residues" evidence="1">
    <location>
        <begin position="314"/>
        <end position="329"/>
    </location>
</feature>
<dbReference type="InterPro" id="IPR039103">
    <property type="entry name" value="Spd-2/CEP192"/>
</dbReference>
<dbReference type="GO" id="GO:0051298">
    <property type="term" value="P:centrosome duplication"/>
    <property type="evidence" value="ECO:0007669"/>
    <property type="project" value="InterPro"/>
</dbReference>
<evidence type="ECO:0008006" key="12">
    <source>
        <dbReference type="Google" id="ProtNLM"/>
    </source>
</evidence>
<dbReference type="Gene3D" id="2.60.40.10">
    <property type="entry name" value="Immunoglobulins"/>
    <property type="match status" value="2"/>
</dbReference>
<feature type="region of interest" description="Disordered" evidence="1">
    <location>
        <begin position="1295"/>
        <end position="1317"/>
    </location>
</feature>
<feature type="compositionally biased region" description="Low complexity" evidence="1">
    <location>
        <begin position="986"/>
        <end position="1023"/>
    </location>
</feature>
<dbReference type="Pfam" id="PF25765">
    <property type="entry name" value="PLK4_bind_CEP192"/>
    <property type="match status" value="1"/>
</dbReference>
<feature type="domain" description="Cep192-like" evidence="9">
    <location>
        <begin position="2415"/>
        <end position="2514"/>
    </location>
</feature>
<dbReference type="GO" id="GO:0005737">
    <property type="term" value="C:cytoplasm"/>
    <property type="evidence" value="ECO:0007669"/>
    <property type="project" value="TreeGrafter"/>
</dbReference>
<dbReference type="Pfam" id="PF25763">
    <property type="entry name" value="Aurora-A_bind_CEP192"/>
    <property type="match status" value="1"/>
</dbReference>
<dbReference type="InterPro" id="IPR054086">
    <property type="entry name" value="Cep192-like_D2"/>
</dbReference>
<feature type="compositionally biased region" description="Basic and acidic residues" evidence="1">
    <location>
        <begin position="1389"/>
        <end position="1406"/>
    </location>
</feature>
<dbReference type="Pfam" id="PF22060">
    <property type="entry name" value="Cep192_D1"/>
    <property type="match status" value="1"/>
</dbReference>
<feature type="compositionally biased region" description="Polar residues" evidence="1">
    <location>
        <begin position="1422"/>
        <end position="1434"/>
    </location>
</feature>
<dbReference type="Pfam" id="PF22064">
    <property type="entry name" value="Cep192_D2"/>
    <property type="match status" value="1"/>
</dbReference>
<dbReference type="Proteomes" id="UP000287033">
    <property type="component" value="Unassembled WGS sequence"/>
</dbReference>
<dbReference type="GO" id="GO:0000242">
    <property type="term" value="C:pericentriolar material"/>
    <property type="evidence" value="ECO:0007669"/>
    <property type="project" value="TreeGrafter"/>
</dbReference>
<feature type="region of interest" description="Disordered" evidence="1">
    <location>
        <begin position="2366"/>
        <end position="2393"/>
    </location>
</feature>
<organism evidence="10 11">
    <name type="scientific">Chiloscyllium punctatum</name>
    <name type="common">Brownbanded bambooshark</name>
    <name type="synonym">Hemiscyllium punctatum</name>
    <dbReference type="NCBI Taxonomy" id="137246"/>
    <lineage>
        <taxon>Eukaryota</taxon>
        <taxon>Metazoa</taxon>
        <taxon>Chordata</taxon>
        <taxon>Craniata</taxon>
        <taxon>Vertebrata</taxon>
        <taxon>Chondrichthyes</taxon>
        <taxon>Elasmobranchii</taxon>
        <taxon>Galeomorphii</taxon>
        <taxon>Galeoidea</taxon>
        <taxon>Orectolobiformes</taxon>
        <taxon>Hemiscylliidae</taxon>
        <taxon>Chiloscyllium</taxon>
    </lineage>
</organism>
<evidence type="ECO:0000313" key="10">
    <source>
        <dbReference type="EMBL" id="GCC35307.1"/>
    </source>
</evidence>
<feature type="region of interest" description="Disordered" evidence="1">
    <location>
        <begin position="619"/>
        <end position="646"/>
    </location>
</feature>
<evidence type="ECO:0000256" key="1">
    <source>
        <dbReference type="SAM" id="MobiDB-lite"/>
    </source>
</evidence>
<dbReference type="InterPro" id="IPR054087">
    <property type="entry name" value="Cep192-like_D7"/>
</dbReference>
<evidence type="ECO:0000259" key="4">
    <source>
        <dbReference type="Pfam" id="PF22065"/>
    </source>
</evidence>
<proteinExistence type="predicted"/>
<feature type="region of interest" description="Disordered" evidence="1">
    <location>
        <begin position="291"/>
        <end position="356"/>
    </location>
</feature>
<feature type="domain" description="Cep192/Spd-2-like" evidence="7">
    <location>
        <begin position="2041"/>
        <end position="2159"/>
    </location>
</feature>
<dbReference type="Pfam" id="PF22065">
    <property type="entry name" value="Cep192_D7"/>
    <property type="match status" value="1"/>
</dbReference>
<feature type="domain" description="Cep192-like" evidence="4">
    <location>
        <begin position="2551"/>
        <end position="2673"/>
    </location>
</feature>
<feature type="region of interest" description="Disordered" evidence="1">
    <location>
        <begin position="1057"/>
        <end position="1087"/>
    </location>
</feature>
<feature type="region of interest" description="Disordered" evidence="1">
    <location>
        <begin position="371"/>
        <end position="401"/>
    </location>
</feature>
<feature type="domain" description="Cep192-like" evidence="2">
    <location>
        <begin position="1647"/>
        <end position="1768"/>
    </location>
</feature>
<dbReference type="PANTHER" id="PTHR16029:SF11">
    <property type="entry name" value="CENTROSOMAL PROTEIN OF 192 KDA"/>
    <property type="match status" value="1"/>
</dbReference>
<sequence length="2817" mass="308867">CRSNACKMESVRNLEDETFPSFLLQSERGNSSEMLENVTVSSNFGLPMAASTVAKDKSDSGKRPPDVQSSYLEEGRFSTVDAHPSNVSNSETCQKFALSFKDELEHVDDFLDAHCIPDVMEKFLDEFGSLPSKGNLQHALPGQYNNGQDSKLETFSVGKLDEISPLDCLTDNEKTNKVDGTKDPGTIPATKQMDDDLGIRRYSDSLASLLEDERLLSLASLEDQSSDDDEFAAEVFGDERLEAYFKQLVPPGAQRGHTEGQELPEVHAAFQVTSNNPTRWHQGNFQMPPVRQEATGMDSAPSSGPDTEDELEAAQQSALQGHFSRSTRQLLGESNHPSFRPGLEGGSSDESIGPLDELNDIGFEFRRGAEGQVINSPVGGGGGDGSSGNEEDGNIGASARLSNSATYGDRWGCKMVDRNVAGEEGSHDSTVTVLSNTATVENLQGLRMMDRNVAGQDEPHTVLPSQGDREFADQNETEGRLDPVGNGKVITAVPGIPLNLPSRRSSTHHQETLEAVNASVRNEMKLDSVYFRAVSGNVTTDDQLLSTVEGTPFRLSHIACTPSGNGPSRKSVMPCGDIMGHTAARGSGDADESLSGDLGPPLAAAYLSPVYPVGSASEMWRDSSKSSPFHKQQKADWSTGCSQWDNEKGQRQSVVYQNEEGNWVTDLAYYYSLDKEQDHFSLPTDLVNSIQEETFITGNKAIALIEEDQEEFEEENKFIKDDKMDATLTDGSLGNDSWQLPANSYLMLRASQAESDFMQGSQSYLRLTLGEFFSERSEALGCLGEQKSGIKRPSFGYSITSPERRAPVVLFEPDVSKDHSETSELCNDNALHSELRCTDQETIAEISTMFPTDKQTGNDKFQIDKEPSSRIHVNESKDMQYMSSPVKVEEPRACNGTDSVLSISTIASAIADASVSADPSQLAAMILELSNKNRKKSEPAAISTKPNVELQDQKSNMKDLGVMVEKVCERSETNESQVLKSEFKQTSESVSTCSSDSVGSSENSGNPPSMSNSFSEKSSLSSTSKEESKKAVLSNEELCQNNPKNGSSYCKSKNTCQSVKDRNRPHGQNDSTETCTPESSRFQGHKDGYSQYTNAKWMTKEGFVNNRAFSSGNAMTEVPNINCTVSVVEKHEESPSTISEKLSVQKREIEADLDKSLHKAKAESVSEMKQKDVKKMFSETSYERVLRIENQDLKIPVSPELTAVHGATVNNSSLHHPKLQTIEPVEQTFTESINEDNKEMEVISKLQGERDEQASSNFNNQEVCVNFQQYDQASVAPKNSTADHTCAADQLNLRPLTHSSPGQVSDIPAPTSSSSLTHSSANLTRLSYISGIDATLQNSTAIGSPVNSENDKTIELSTTIIRSSPTPTPDQTIVNSSDLTFSSSLEGPKSCEQDLEERKLDYDKQPSDQTKSPESQDGKARGSQTTDNLTSPQSEKAKIQPSKQQLDVFLSASGKPMASENPSTLQNADHVCLSWQDKINRIHCAESLNAPSATSSGLSVLPPLNTDYRYTPISSFKPPATSSEVPMAGSALLTGHSLAQQYLGALTSTANCLNVPLTSCYLGNTLSSNMHSLAAGLPGARVLMENIRAFGTPLDPKLGTRMLNSAQFYSAQTVPLDSNFITHPVSYQPSRIDMFDQWSGGLHLKDIGQVLVPEELKFPNSCCVGIASQTSLSMFNPTERWMQVSIGIVSVLVNGEKMDAFAHQCWIFKNKTIIGPHVTEDLKLMFLPRHSGIFQCIICVSSYPVSSDANTIVRAEALARRVVITAVAEDPLIEVLAGKNRSLDFGDLVPGSDKALSLKLINRTHATVPIRLVISANAAAWRCFTFCKPDALAETALRTESTSPLVAPSVMNHVMQASYEGEDPESFILWVNFHAPQKYIRNADPLGTAEDYFARVDIEVDTPGPCTVINSVPLCARVGFARIHAPKDLQMLVMCAQPGMIAKQILPLKNAGNIDAQLKIQTAESCFLAKPENLLIRPGEELEVVVSFIPPVDAQSMIQSHLIILVQPFGPQYQVALKGLLGKPESVQSITSSSNSSIGVPPILSNKQFMSWGGVSLGRAVQQKLILRNNSSSVVQQLRLLIKGQDQDCFQLQSTFGPEERRSGSRELMVCPKEDVCVHLLFAPTRVACMLARLEIKQSGMRSGQPGVKFTIPLSGYGGTSNIILEDVDKQSDGYVMNLNGITPDKVTQLTFRMRNTGSRAAYVQAACFSDLQMTTFMTTNAVHVSPAQFVLKERTQETITVTCQSNLREYRNCKTDPTLLCRICFFWGDEVARQQLRRALSRNRHTPKQLVCNDSPLRKMNFNQTFPGEELILEKVYDIPKRTNDIKIFYANLKKVTLSVTGSSTTEITHSEVLDSFSSSHSMSVESESVLGSTERNPSNTSLDVLPVRGPHGSPLSLNASNQMLKESPKQKLSWSIRPEYLILTVPSADGSAQTGRVQIINHSPRSLPFEMSWPAHSLTVTPQHGVVDPESHLLILVSPNPSLIAKPSAVPWSGKIYVQCDNIQQLIKVQIREDVIMDTSTSVLSPSAVLDTELWTPNLNLAKPLLKSPPTKLKIKNRTVHFPLTAAGSTSESLLEIENGGEDTVQWFLSSFAPPYVKWVDESGDIYRATYTVFRCSRLSGTLQGLSKEKLPIMFMPRDKGDYSQFWDLECRLAAEPHRKHKIQFQLHGAGTKAEGSSKETDSATKLIKTETAMKTRKSVSGRLARTGQEQPPFKGVFAPEDLYSFPATPVGESSTLKINLRNSSSVAHMLKFVNPREPFYIKHSNYSLRAQHYINLPVRFKPESDGRFEALLVIQTDTCGSLPIRLIGDAIRKE</sequence>
<dbReference type="CDD" id="cd21856">
    <property type="entry name" value="Plk4BD_Cep192"/>
    <property type="match status" value="1"/>
</dbReference>
<feature type="region of interest" description="Disordered" evidence="1">
    <location>
        <begin position="933"/>
        <end position="956"/>
    </location>
</feature>
<evidence type="ECO:0000259" key="3">
    <source>
        <dbReference type="Pfam" id="PF22064"/>
    </source>
</evidence>
<feature type="compositionally biased region" description="Polar residues" evidence="1">
    <location>
        <begin position="625"/>
        <end position="644"/>
    </location>
</feature>
<evidence type="ECO:0000259" key="7">
    <source>
        <dbReference type="Pfam" id="PF22073"/>
    </source>
</evidence>
<dbReference type="Pfam" id="PF22076">
    <property type="entry name" value="Cep192_D6"/>
    <property type="match status" value="1"/>
</dbReference>
<evidence type="ECO:0000313" key="11">
    <source>
        <dbReference type="Proteomes" id="UP000287033"/>
    </source>
</evidence>
<evidence type="ECO:0000259" key="8">
    <source>
        <dbReference type="Pfam" id="PF22074"/>
    </source>
</evidence>
<dbReference type="InterPro" id="IPR054091">
    <property type="entry name" value="Cep192-like_D5"/>
</dbReference>
<dbReference type="GO" id="GO:0090222">
    <property type="term" value="P:centrosome-templated microtubule nucleation"/>
    <property type="evidence" value="ECO:0007669"/>
    <property type="project" value="InterPro"/>
</dbReference>
<gene>
    <name evidence="10" type="ORF">chiPu_0013790</name>
</gene>
<dbReference type="InterPro" id="IPR054092">
    <property type="entry name" value="Cep192-like_D6"/>
</dbReference>
<feature type="region of interest" description="Disordered" evidence="1">
    <location>
        <begin position="52"/>
        <end position="72"/>
    </location>
</feature>
<feature type="domain" description="Cep192-like" evidence="3">
    <location>
        <begin position="1771"/>
        <end position="1921"/>
    </location>
</feature>
<dbReference type="EMBL" id="BEZZ01000685">
    <property type="protein sequence ID" value="GCC35307.1"/>
    <property type="molecule type" value="Genomic_DNA"/>
</dbReference>
<keyword evidence="11" id="KW-1185">Reference proteome</keyword>
<dbReference type="GO" id="GO:0090307">
    <property type="term" value="P:mitotic spindle assembly"/>
    <property type="evidence" value="ECO:0007669"/>
    <property type="project" value="TreeGrafter"/>
</dbReference>
<feature type="compositionally biased region" description="Polar residues" evidence="1">
    <location>
        <begin position="1066"/>
        <end position="1082"/>
    </location>
</feature>
<dbReference type="STRING" id="137246.A0A401SY29"/>
<dbReference type="Pfam" id="PF22074">
    <property type="entry name" value="Cep192_D5"/>
    <property type="match status" value="1"/>
</dbReference>
<evidence type="ECO:0000259" key="6">
    <source>
        <dbReference type="Pfam" id="PF22067"/>
    </source>
</evidence>
<reference evidence="10 11" key="1">
    <citation type="journal article" date="2018" name="Nat. Ecol. Evol.">
        <title>Shark genomes provide insights into elasmobranch evolution and the origin of vertebrates.</title>
        <authorList>
            <person name="Hara Y"/>
            <person name="Yamaguchi K"/>
            <person name="Onimaru K"/>
            <person name="Kadota M"/>
            <person name="Koyanagi M"/>
            <person name="Keeley SD"/>
            <person name="Tatsumi K"/>
            <person name="Tanaka K"/>
            <person name="Motone F"/>
            <person name="Kageyama Y"/>
            <person name="Nozu R"/>
            <person name="Adachi N"/>
            <person name="Nishimura O"/>
            <person name="Nakagawa R"/>
            <person name="Tanegashima C"/>
            <person name="Kiyatake I"/>
            <person name="Matsumoto R"/>
            <person name="Murakumo K"/>
            <person name="Nishida K"/>
            <person name="Terakita A"/>
            <person name="Kuratani S"/>
            <person name="Sato K"/>
            <person name="Hyodo S Kuraku.S."/>
        </authorList>
    </citation>
    <scope>NUCLEOTIDE SEQUENCE [LARGE SCALE GENOMIC DNA]</scope>
</reference>